<dbReference type="AlphaFoldDB" id="A0A3A1P0G3"/>
<dbReference type="RefSeq" id="WP_119594928.1">
    <property type="nucleotide sequence ID" value="NZ_QXFM01000144.1"/>
</dbReference>
<accession>A0A3A1P0G3</accession>
<keyword evidence="1" id="KW-1133">Transmembrane helix</keyword>
<evidence type="ECO:0000313" key="2">
    <source>
        <dbReference type="EMBL" id="RIV80169.1"/>
    </source>
</evidence>
<comment type="caution">
    <text evidence="2">The sequence shown here is derived from an EMBL/GenBank/DDBJ whole genome shotgun (WGS) entry which is preliminary data.</text>
</comment>
<evidence type="ECO:0000256" key="1">
    <source>
        <dbReference type="SAM" id="Phobius"/>
    </source>
</evidence>
<keyword evidence="1" id="KW-0812">Transmembrane</keyword>
<proteinExistence type="predicted"/>
<keyword evidence="1" id="KW-0472">Membrane</keyword>
<feature type="transmembrane region" description="Helical" evidence="1">
    <location>
        <begin position="46"/>
        <end position="65"/>
    </location>
</feature>
<dbReference type="OrthoDB" id="7428780at2"/>
<name>A0A3A1P0G3_9SPHN</name>
<keyword evidence="3" id="KW-1185">Reference proteome</keyword>
<sequence length="69" mass="8025">MTNPENSPPPSKEDWQGFRELDRAIAENRLTEYTFKKAWADRWERYALIATGVLFVAFAVFVVIYDGLL</sequence>
<dbReference type="Proteomes" id="UP000265366">
    <property type="component" value="Unassembled WGS sequence"/>
</dbReference>
<gene>
    <name evidence="2" type="ORF">D2V17_20180</name>
</gene>
<evidence type="ECO:0000313" key="3">
    <source>
        <dbReference type="Proteomes" id="UP000265366"/>
    </source>
</evidence>
<protein>
    <submittedName>
        <fullName evidence="2">Uncharacterized protein</fullName>
    </submittedName>
</protein>
<dbReference type="EMBL" id="QXFM01000144">
    <property type="protein sequence ID" value="RIV80169.1"/>
    <property type="molecule type" value="Genomic_DNA"/>
</dbReference>
<organism evidence="2 3">
    <name type="scientific">Aurantiacibacter xanthus</name>
    <dbReference type="NCBI Taxonomy" id="1784712"/>
    <lineage>
        <taxon>Bacteria</taxon>
        <taxon>Pseudomonadati</taxon>
        <taxon>Pseudomonadota</taxon>
        <taxon>Alphaproteobacteria</taxon>
        <taxon>Sphingomonadales</taxon>
        <taxon>Erythrobacteraceae</taxon>
        <taxon>Aurantiacibacter</taxon>
    </lineage>
</organism>
<reference evidence="2 3" key="1">
    <citation type="submission" date="2018-08" db="EMBL/GenBank/DDBJ databases">
        <title>Erythrobacter zhengii sp.nov., a bacterium isolated from deep-sea sediment.</title>
        <authorList>
            <person name="Fang C."/>
            <person name="Wu Y.-H."/>
            <person name="Sun C."/>
            <person name="Wang H."/>
            <person name="Cheng H."/>
            <person name="Meng F.-X."/>
            <person name="Wang C.-S."/>
            <person name="Xu X.-W."/>
        </authorList>
    </citation>
    <scope>NUCLEOTIDE SEQUENCE [LARGE SCALE GENOMIC DNA]</scope>
    <source>
        <strain evidence="2 3">CCTCC AB 2015396</strain>
    </source>
</reference>